<evidence type="ECO:0000256" key="1">
    <source>
        <dbReference type="ARBA" id="ARBA00022630"/>
    </source>
</evidence>
<dbReference type="InterPro" id="IPR051799">
    <property type="entry name" value="NADH_flavin_oxidoreductase"/>
</dbReference>
<dbReference type="InterPro" id="IPR013785">
    <property type="entry name" value="Aldolase_TIM"/>
</dbReference>
<reference evidence="4 5" key="1">
    <citation type="submission" date="2019-08" db="EMBL/GenBank/DDBJ databases">
        <title>In-depth cultivation of the pig gut microbiome towards novel bacterial diversity and tailored functional studies.</title>
        <authorList>
            <person name="Wylensek D."/>
            <person name="Hitch T.C.A."/>
            <person name="Clavel T."/>
        </authorList>
    </citation>
    <scope>NUCLEOTIDE SEQUENCE [LARGE SCALE GENOMIC DNA]</scope>
    <source>
        <strain evidence="4 5">BBE-744-WT-12</strain>
    </source>
</reference>
<proteinExistence type="predicted"/>
<dbReference type="RefSeq" id="WP_154419402.1">
    <property type="nucleotide sequence ID" value="NZ_CALXOB010000049.1"/>
</dbReference>
<comment type="caution">
    <text evidence="4">The sequence shown here is derived from an EMBL/GenBank/DDBJ whole genome shotgun (WGS) entry which is preliminary data.</text>
</comment>
<organism evidence="4 5">
    <name type="scientific">Victivallis lenta</name>
    <dbReference type="NCBI Taxonomy" id="2606640"/>
    <lineage>
        <taxon>Bacteria</taxon>
        <taxon>Pseudomonadati</taxon>
        <taxon>Lentisphaerota</taxon>
        <taxon>Lentisphaeria</taxon>
        <taxon>Victivallales</taxon>
        <taxon>Victivallaceae</taxon>
        <taxon>Victivallis</taxon>
    </lineage>
</organism>
<keyword evidence="1" id="KW-0285">Flavoprotein</keyword>
<dbReference type="PANTHER" id="PTHR43656">
    <property type="entry name" value="BINDING OXIDOREDUCTASE, PUTATIVE (AFU_ORTHOLOGUE AFUA_2G08260)-RELATED"/>
    <property type="match status" value="1"/>
</dbReference>
<feature type="domain" description="NADH:flavin oxidoreductase/NADH oxidase N-terminal" evidence="3">
    <location>
        <begin position="7"/>
        <end position="330"/>
    </location>
</feature>
<protein>
    <submittedName>
        <fullName evidence="4">NADH:flavin oxidoreductase</fullName>
    </submittedName>
</protein>
<sequence length="371" mass="39625">MPNRISTPLAINGMTLRNRFVRSATHEGLASREGVYTPELAAVYERLGRAGLGLVVTGHAFVSPEGRAGRNQAAADSDGCIGPWHETVDRVHASGTKIVLQLAHAGGAAADAASAVGPSPFVSGRNRPPCREASAGEIAHIVRSFAEAALRAKRAGFDGVQLHAAHGYLISQFLSGFYNHRSDAYGGTPENRARLLLEILGAVRTEVGRDYPVLAKINCEDFAPGGFSAAECIRLCRELERHGLDAVELSGGIPEAGPLLSPVRTVDPQPDGPVYYEECARELRRGLSIPLLLVGGVRDAAAAERLLAEEICDGVSLSRPLIRDPEIVRRWLAGETARSTCVSCNGCFRPILTGRGLFCPRDQRGARNHDS</sequence>
<gene>
    <name evidence="4" type="ORF">FYJ85_15190</name>
</gene>
<dbReference type="InterPro" id="IPR001155">
    <property type="entry name" value="OxRdtase_FMN_N"/>
</dbReference>
<dbReference type="AlphaFoldDB" id="A0A844G669"/>
<dbReference type="PANTHER" id="PTHR43656:SF2">
    <property type="entry name" value="BINDING OXIDOREDUCTASE, PUTATIVE (AFU_ORTHOLOGUE AFUA_2G08260)-RELATED"/>
    <property type="match status" value="1"/>
</dbReference>
<name>A0A844G669_9BACT</name>
<dbReference type="SUPFAM" id="SSF51395">
    <property type="entry name" value="FMN-linked oxidoreductases"/>
    <property type="match status" value="1"/>
</dbReference>
<dbReference type="Gene3D" id="3.20.20.70">
    <property type="entry name" value="Aldolase class I"/>
    <property type="match status" value="1"/>
</dbReference>
<evidence type="ECO:0000256" key="2">
    <source>
        <dbReference type="ARBA" id="ARBA00023002"/>
    </source>
</evidence>
<dbReference type="Proteomes" id="UP000435649">
    <property type="component" value="Unassembled WGS sequence"/>
</dbReference>
<dbReference type="CDD" id="cd02803">
    <property type="entry name" value="OYE_like_FMN_family"/>
    <property type="match status" value="1"/>
</dbReference>
<evidence type="ECO:0000259" key="3">
    <source>
        <dbReference type="Pfam" id="PF00724"/>
    </source>
</evidence>
<accession>A0A844G669</accession>
<evidence type="ECO:0000313" key="5">
    <source>
        <dbReference type="Proteomes" id="UP000435649"/>
    </source>
</evidence>
<dbReference type="GO" id="GO:0016491">
    <property type="term" value="F:oxidoreductase activity"/>
    <property type="evidence" value="ECO:0007669"/>
    <property type="project" value="UniProtKB-KW"/>
</dbReference>
<evidence type="ECO:0000313" key="4">
    <source>
        <dbReference type="EMBL" id="MST98385.1"/>
    </source>
</evidence>
<dbReference type="GO" id="GO:0010181">
    <property type="term" value="F:FMN binding"/>
    <property type="evidence" value="ECO:0007669"/>
    <property type="project" value="InterPro"/>
</dbReference>
<keyword evidence="5" id="KW-1185">Reference proteome</keyword>
<keyword evidence="2" id="KW-0560">Oxidoreductase</keyword>
<dbReference type="Pfam" id="PF00724">
    <property type="entry name" value="Oxidored_FMN"/>
    <property type="match status" value="1"/>
</dbReference>
<dbReference type="EMBL" id="VUNS01000018">
    <property type="protein sequence ID" value="MST98385.1"/>
    <property type="molecule type" value="Genomic_DNA"/>
</dbReference>